<dbReference type="PANTHER" id="PTHR10587">
    <property type="entry name" value="GLYCOSYL TRANSFERASE-RELATED"/>
    <property type="match status" value="1"/>
</dbReference>
<dbReference type="InterPro" id="IPR050248">
    <property type="entry name" value="Polysacc_deacetylase_ArnD"/>
</dbReference>
<accession>A0A087VSV0</accession>
<dbReference type="KEGG" id="bii:BINDI_0135"/>
<dbReference type="InterPro" id="IPR002509">
    <property type="entry name" value="NODB_dom"/>
</dbReference>
<dbReference type="GO" id="GO:0016810">
    <property type="term" value="F:hydrolase activity, acting on carbon-nitrogen (but not peptide) bonds"/>
    <property type="evidence" value="ECO:0007669"/>
    <property type="project" value="InterPro"/>
</dbReference>
<evidence type="ECO:0000313" key="5">
    <source>
        <dbReference type="EMBL" id="AIC91421.1"/>
    </source>
</evidence>
<keyword evidence="5" id="KW-0326">Glycosidase</keyword>
<dbReference type="GO" id="GO:0031176">
    <property type="term" value="F:endo-1,4-beta-xylanase activity"/>
    <property type="evidence" value="ECO:0007669"/>
    <property type="project" value="UniProtKB-EC"/>
</dbReference>
<dbReference type="HOGENOM" id="CLU_616315_0_0_11"/>
<evidence type="ECO:0000259" key="4">
    <source>
        <dbReference type="PROSITE" id="PS51677"/>
    </source>
</evidence>
<dbReference type="AlphaFoldDB" id="A0A087VSV0"/>
<keyword evidence="6" id="KW-1185">Reference proteome</keyword>
<name>A0A087VSV0_9BIFI</name>
<dbReference type="PROSITE" id="PS51677">
    <property type="entry name" value="NODB"/>
    <property type="match status" value="1"/>
</dbReference>
<dbReference type="GO" id="GO:0005975">
    <property type="term" value="P:carbohydrate metabolic process"/>
    <property type="evidence" value="ECO:0007669"/>
    <property type="project" value="InterPro"/>
</dbReference>
<proteinExistence type="predicted"/>
<dbReference type="Gene3D" id="3.20.20.370">
    <property type="entry name" value="Glycoside hydrolase/deacetylase"/>
    <property type="match status" value="1"/>
</dbReference>
<dbReference type="Proteomes" id="UP000028569">
    <property type="component" value="Chromosome"/>
</dbReference>
<feature type="domain" description="NodB homology" evidence="4">
    <location>
        <begin position="238"/>
        <end position="419"/>
    </location>
</feature>
<evidence type="ECO:0000256" key="3">
    <source>
        <dbReference type="SAM" id="Phobius"/>
    </source>
</evidence>
<dbReference type="Pfam" id="PF01522">
    <property type="entry name" value="Polysacc_deac_1"/>
    <property type="match status" value="1"/>
</dbReference>
<keyword evidence="3" id="KW-1133">Transmembrane helix</keyword>
<dbReference type="GO" id="GO:0016020">
    <property type="term" value="C:membrane"/>
    <property type="evidence" value="ECO:0007669"/>
    <property type="project" value="TreeGrafter"/>
</dbReference>
<evidence type="ECO:0000256" key="1">
    <source>
        <dbReference type="ARBA" id="ARBA00022723"/>
    </source>
</evidence>
<dbReference type="GO" id="GO:0046872">
    <property type="term" value="F:metal ion binding"/>
    <property type="evidence" value="ECO:0007669"/>
    <property type="project" value="UniProtKB-KW"/>
</dbReference>
<dbReference type="RefSeq" id="WP_052109032.1">
    <property type="nucleotide sequence ID" value="NZ_CP006018.1"/>
</dbReference>
<feature type="transmembrane region" description="Helical" evidence="3">
    <location>
        <begin position="21"/>
        <end position="40"/>
    </location>
</feature>
<dbReference type="CDD" id="cd10917">
    <property type="entry name" value="CE4_NodB_like_6s_7s"/>
    <property type="match status" value="1"/>
</dbReference>
<gene>
    <name evidence="5" type="ORF">BINDI_0135</name>
</gene>
<dbReference type="EMBL" id="CP006018">
    <property type="protein sequence ID" value="AIC91421.1"/>
    <property type="molecule type" value="Genomic_DNA"/>
</dbReference>
<keyword evidence="2 5" id="KW-0378">Hydrolase</keyword>
<dbReference type="OrthoDB" id="9763050at2"/>
<protein>
    <submittedName>
        <fullName evidence="5">Peptidoglycan GlcNAc deacetylase</fullName>
        <ecNumber evidence="5">3.2.1.8</ecNumber>
    </submittedName>
</protein>
<dbReference type="EC" id="3.2.1.8" evidence="5"/>
<dbReference type="SUPFAM" id="SSF88713">
    <property type="entry name" value="Glycoside hydrolase/deacetylase"/>
    <property type="match status" value="1"/>
</dbReference>
<dbReference type="InterPro" id="IPR011330">
    <property type="entry name" value="Glyco_hydro/deAcase_b/a-brl"/>
</dbReference>
<evidence type="ECO:0000313" key="6">
    <source>
        <dbReference type="Proteomes" id="UP000028569"/>
    </source>
</evidence>
<keyword evidence="3" id="KW-0812">Transmembrane</keyword>
<dbReference type="PANTHER" id="PTHR10587:SF133">
    <property type="entry name" value="CHITIN DEACETYLASE 1-RELATED"/>
    <property type="match status" value="1"/>
</dbReference>
<sequence>MAEGAGTSDTRGHKLRRPKRVALSVALLVPLALVSGLAAYRPVYNHYRSSISRCMEWGNAWRISDAHLNRLLDAREAGQGGAQPPASTQKILDRIRLQEGRDRKQAMQTGAFGQDGCTARQMPSHRHRMADTLSGLTAKSERAIVDLHKLDSRLPPRADDLDRLRAIMPGMAEFAEDSKALVGRNNADRLTLVEDLKVAENQTDPYNARTLEETLYRDADRLVRAGNNRKGIDCTQQSCLALTFDDGPDTKLTNQILDDLIDSQSPATFFPIGQKVGPRTTRILERMTQKGYPVGNHTWSHQDLPDIMARHQEELQIAQSGQVIRNAAKRAVTMVRPPHGRVDEASRSYIGNHLGAAIASYNADSYDWARGASPGSITGKIKAELQPGSIVLMHDIQPHTAQALPGLLDDLRRKGYRPVTIPELTGEYPRAGAVYISRTNILRP</sequence>
<evidence type="ECO:0000256" key="2">
    <source>
        <dbReference type="ARBA" id="ARBA00022801"/>
    </source>
</evidence>
<reference evidence="5 6" key="1">
    <citation type="journal article" date="2014" name="Appl. Environ. Microbiol.">
        <title>Genomic encyclopedia of type strains of the genus Bifidobacterium.</title>
        <authorList>
            <person name="Milani C."/>
            <person name="Lugli G.A."/>
            <person name="Duranti S."/>
            <person name="Turroni F."/>
            <person name="Bottacini F."/>
            <person name="Mangifesta M."/>
            <person name="Sanchez B."/>
            <person name="Viappiani A."/>
            <person name="Mancabelli L."/>
            <person name="Taminiau B."/>
            <person name="Delcenserie V."/>
            <person name="Barrangou R."/>
            <person name="Margolles A."/>
            <person name="van Sinderen D."/>
            <person name="Ventura M."/>
        </authorList>
    </citation>
    <scope>NUCLEOTIDE SEQUENCE [LARGE SCALE GENOMIC DNA]</scope>
    <source>
        <strain evidence="5 6">LMG 11587</strain>
    </source>
</reference>
<organism evidence="5 6">
    <name type="scientific">Bifidobacterium [indicum] DSM 20214 = LMG 11587</name>
    <dbReference type="NCBI Taxonomy" id="1341694"/>
    <lineage>
        <taxon>Bacteria</taxon>
        <taxon>Bacillati</taxon>
        <taxon>Actinomycetota</taxon>
        <taxon>Actinomycetes</taxon>
        <taxon>Bifidobacteriales</taxon>
        <taxon>Bifidobacteriaceae</taxon>
        <taxon>Bifidobacterium</taxon>
    </lineage>
</organism>
<keyword evidence="3" id="KW-0472">Membrane</keyword>
<keyword evidence="1" id="KW-0479">Metal-binding</keyword>